<feature type="domain" description="Polysaccharide chain length determinant N-terminal" evidence="17">
    <location>
        <begin position="2"/>
        <end position="88"/>
    </location>
</feature>
<dbReference type="RefSeq" id="WP_162392906.1">
    <property type="nucleotide sequence ID" value="NZ_JAABOZ010000003.1"/>
</dbReference>
<evidence type="ECO:0000256" key="12">
    <source>
        <dbReference type="ARBA" id="ARBA00022840"/>
    </source>
</evidence>
<evidence type="ECO:0000256" key="16">
    <source>
        <dbReference type="ARBA" id="ARBA00051245"/>
    </source>
</evidence>
<evidence type="ECO:0000256" key="14">
    <source>
        <dbReference type="ARBA" id="ARBA00023136"/>
    </source>
</evidence>
<feature type="domain" description="AAA" evidence="18">
    <location>
        <begin position="261"/>
        <end position="420"/>
    </location>
</feature>
<keyword evidence="12" id="KW-0067">ATP-binding</keyword>
<accession>A0A7K3WF32</accession>
<dbReference type="InterPro" id="IPR005702">
    <property type="entry name" value="Wzc-like_C"/>
</dbReference>
<comment type="subcellular location">
    <subcellularLocation>
        <location evidence="1">Cell inner membrane</location>
        <topology evidence="1">Multi-pass membrane protein</topology>
    </subcellularLocation>
</comment>
<dbReference type="Proteomes" id="UP000470470">
    <property type="component" value="Unassembled WGS sequence"/>
</dbReference>
<evidence type="ECO:0000259" key="17">
    <source>
        <dbReference type="Pfam" id="PF02706"/>
    </source>
</evidence>
<evidence type="ECO:0000256" key="2">
    <source>
        <dbReference type="ARBA" id="ARBA00006683"/>
    </source>
</evidence>
<dbReference type="PANTHER" id="PTHR32309:SF31">
    <property type="entry name" value="CAPSULAR EXOPOLYSACCHARIDE FAMILY"/>
    <property type="match status" value="1"/>
</dbReference>
<keyword evidence="6" id="KW-1003">Cell membrane</keyword>
<dbReference type="CDD" id="cd05387">
    <property type="entry name" value="BY-kinase"/>
    <property type="match status" value="1"/>
</dbReference>
<evidence type="ECO:0000256" key="5">
    <source>
        <dbReference type="ARBA" id="ARBA00011903"/>
    </source>
</evidence>
<comment type="similarity">
    <text evidence="2">Belongs to the CpsC/CapA family.</text>
</comment>
<evidence type="ECO:0000256" key="9">
    <source>
        <dbReference type="ARBA" id="ARBA00022692"/>
    </source>
</evidence>
<dbReference type="PANTHER" id="PTHR32309">
    <property type="entry name" value="TYROSINE-PROTEIN KINASE"/>
    <property type="match status" value="1"/>
</dbReference>
<keyword evidence="15" id="KW-0829">Tyrosine-protein kinase</keyword>
<organism evidence="19 20">
    <name type="scientific">Goekera deserti</name>
    <dbReference type="NCBI Taxonomy" id="2497753"/>
    <lineage>
        <taxon>Bacteria</taxon>
        <taxon>Bacillati</taxon>
        <taxon>Actinomycetota</taxon>
        <taxon>Actinomycetes</taxon>
        <taxon>Geodermatophilales</taxon>
        <taxon>Geodermatophilaceae</taxon>
        <taxon>Goekera</taxon>
    </lineage>
</organism>
<dbReference type="EC" id="2.7.10.2" evidence="5"/>
<dbReference type="Pfam" id="PF02706">
    <property type="entry name" value="Wzz"/>
    <property type="match status" value="1"/>
</dbReference>
<evidence type="ECO:0000256" key="10">
    <source>
        <dbReference type="ARBA" id="ARBA00022741"/>
    </source>
</evidence>
<dbReference type="GO" id="GO:0004715">
    <property type="term" value="F:non-membrane spanning protein tyrosine kinase activity"/>
    <property type="evidence" value="ECO:0007669"/>
    <property type="project" value="UniProtKB-EC"/>
</dbReference>
<evidence type="ECO:0000256" key="8">
    <source>
        <dbReference type="ARBA" id="ARBA00022679"/>
    </source>
</evidence>
<dbReference type="InterPro" id="IPR025669">
    <property type="entry name" value="AAA_dom"/>
</dbReference>
<keyword evidence="7" id="KW-0997">Cell inner membrane</keyword>
<proteinExistence type="inferred from homology"/>
<keyword evidence="13" id="KW-1133">Transmembrane helix</keyword>
<comment type="catalytic activity">
    <reaction evidence="16">
        <text>L-tyrosyl-[protein] + ATP = O-phospho-L-tyrosyl-[protein] + ADP + H(+)</text>
        <dbReference type="Rhea" id="RHEA:10596"/>
        <dbReference type="Rhea" id="RHEA-COMP:10136"/>
        <dbReference type="Rhea" id="RHEA-COMP:20101"/>
        <dbReference type="ChEBI" id="CHEBI:15378"/>
        <dbReference type="ChEBI" id="CHEBI:30616"/>
        <dbReference type="ChEBI" id="CHEBI:46858"/>
        <dbReference type="ChEBI" id="CHEBI:61978"/>
        <dbReference type="ChEBI" id="CHEBI:456216"/>
        <dbReference type="EC" id="2.7.10.2"/>
    </reaction>
</comment>
<evidence type="ECO:0000256" key="13">
    <source>
        <dbReference type="ARBA" id="ARBA00022989"/>
    </source>
</evidence>
<dbReference type="InterPro" id="IPR050445">
    <property type="entry name" value="Bact_polysacc_biosynth/exp"/>
</dbReference>
<dbReference type="FunFam" id="3.40.50.300:FF:000527">
    <property type="entry name" value="Tyrosine-protein kinase etk"/>
    <property type="match status" value="1"/>
</dbReference>
<comment type="caution">
    <text evidence="19">The sequence shown here is derived from an EMBL/GenBank/DDBJ whole genome shotgun (WGS) entry which is preliminary data.</text>
</comment>
<evidence type="ECO:0000256" key="3">
    <source>
        <dbReference type="ARBA" id="ARBA00007316"/>
    </source>
</evidence>
<evidence type="ECO:0000256" key="6">
    <source>
        <dbReference type="ARBA" id="ARBA00022475"/>
    </source>
</evidence>
<gene>
    <name evidence="19" type="ORF">G1H19_13665</name>
</gene>
<dbReference type="AlphaFoldDB" id="A0A7K3WF32"/>
<keyword evidence="10" id="KW-0547">Nucleotide-binding</keyword>
<evidence type="ECO:0000256" key="15">
    <source>
        <dbReference type="ARBA" id="ARBA00023137"/>
    </source>
</evidence>
<dbReference type="SUPFAM" id="SSF52540">
    <property type="entry name" value="P-loop containing nucleoside triphosphate hydrolases"/>
    <property type="match status" value="1"/>
</dbReference>
<dbReference type="GO" id="GO:0005886">
    <property type="term" value="C:plasma membrane"/>
    <property type="evidence" value="ECO:0007669"/>
    <property type="project" value="UniProtKB-SubCell"/>
</dbReference>
<reference evidence="19 20" key="1">
    <citation type="submission" date="2020-02" db="EMBL/GenBank/DDBJ databases">
        <title>The whole genome sequence of CPCC 205119.</title>
        <authorList>
            <person name="Jiang Z."/>
        </authorList>
    </citation>
    <scope>NUCLEOTIDE SEQUENCE [LARGE SCALE GENOMIC DNA]</scope>
    <source>
        <strain evidence="19 20">CPCC 205119</strain>
    </source>
</reference>
<evidence type="ECO:0000259" key="18">
    <source>
        <dbReference type="Pfam" id="PF13614"/>
    </source>
</evidence>
<comment type="similarity">
    <text evidence="3">Belongs to the CpsD/CapB family.</text>
</comment>
<evidence type="ECO:0000256" key="11">
    <source>
        <dbReference type="ARBA" id="ARBA00022777"/>
    </source>
</evidence>
<dbReference type="GO" id="GO:0042802">
    <property type="term" value="F:identical protein binding"/>
    <property type="evidence" value="ECO:0007669"/>
    <property type="project" value="UniProtKB-ARBA"/>
</dbReference>
<protein>
    <recommendedName>
        <fullName evidence="5">non-specific protein-tyrosine kinase</fullName>
        <ecNumber evidence="5">2.7.10.2</ecNumber>
    </recommendedName>
</protein>
<dbReference type="GO" id="GO:0005524">
    <property type="term" value="F:ATP binding"/>
    <property type="evidence" value="ECO:0007669"/>
    <property type="project" value="UniProtKB-KW"/>
</dbReference>
<comment type="similarity">
    <text evidence="4">Belongs to the etk/wzc family.</text>
</comment>
<keyword evidence="9" id="KW-0812">Transmembrane</keyword>
<name>A0A7K3WF32_9ACTN</name>
<evidence type="ECO:0000256" key="7">
    <source>
        <dbReference type="ARBA" id="ARBA00022519"/>
    </source>
</evidence>
<evidence type="ECO:0000313" key="20">
    <source>
        <dbReference type="Proteomes" id="UP000470470"/>
    </source>
</evidence>
<evidence type="ECO:0000256" key="4">
    <source>
        <dbReference type="ARBA" id="ARBA00008883"/>
    </source>
</evidence>
<dbReference type="EMBL" id="JAAGWK010000019">
    <property type="protein sequence ID" value="NEL55044.1"/>
    <property type="molecule type" value="Genomic_DNA"/>
</dbReference>
<dbReference type="Pfam" id="PF13614">
    <property type="entry name" value="AAA_31"/>
    <property type="match status" value="1"/>
</dbReference>
<evidence type="ECO:0000256" key="1">
    <source>
        <dbReference type="ARBA" id="ARBA00004429"/>
    </source>
</evidence>
<dbReference type="InterPro" id="IPR027417">
    <property type="entry name" value="P-loop_NTPase"/>
</dbReference>
<sequence length="467" mass="49363">MELREVMAALRSSWWLPVAGLVVGALTALAVSLLQTPQYTSQTQLFVSTTDSTSTSDVFQGSQFSQQRVTSYAQLLTGEELARRVIDRLGLDLTPGELSSAVTATAVTDTVLINITVTDPSAQRAQQVGDALGSEFTTFAAELEATDANGISPVKVTVTDTADLPTVPSSPLTTRNVALGGLVGLLVGAALAIARVRLDRTVKDAEEATELAGAPVIGVVLKDDMLATRHVIERNSTAPIAESYRQLRTNLQFLHVDEPPKVIMISSAVPSEGKTTVAVNLALSLAEAGRRVVLVEGDLRRPRVTRYLGMVGGVGLTNILASTAELDDVLQPYGDGDLRVLASGPTPPNPSELLASSHMFKVIDDLRGTNDFVLIDAPPLLPVADASGLAVLVDGVVLSIRYGSTRKEQLQQTKATLDRVGARTLGIILNIVPPKAEISSAYGYGYNYGYDTAPQPTAPVGQPTTKL</sequence>
<dbReference type="Gene3D" id="3.40.50.300">
    <property type="entry name" value="P-loop containing nucleotide triphosphate hydrolases"/>
    <property type="match status" value="1"/>
</dbReference>
<keyword evidence="14" id="KW-0472">Membrane</keyword>
<keyword evidence="11 19" id="KW-0418">Kinase</keyword>
<keyword evidence="8 19" id="KW-0808">Transferase</keyword>
<dbReference type="NCBIfam" id="TIGR01007">
    <property type="entry name" value="eps_fam"/>
    <property type="match status" value="1"/>
</dbReference>
<evidence type="ECO:0000313" key="19">
    <source>
        <dbReference type="EMBL" id="NEL55044.1"/>
    </source>
</evidence>
<keyword evidence="20" id="KW-1185">Reference proteome</keyword>
<dbReference type="InterPro" id="IPR003856">
    <property type="entry name" value="LPS_length_determ_N"/>
</dbReference>